<organism evidence="2 3">
    <name type="scientific">Ophiobolus disseminans</name>
    <dbReference type="NCBI Taxonomy" id="1469910"/>
    <lineage>
        <taxon>Eukaryota</taxon>
        <taxon>Fungi</taxon>
        <taxon>Dikarya</taxon>
        <taxon>Ascomycota</taxon>
        <taxon>Pezizomycotina</taxon>
        <taxon>Dothideomycetes</taxon>
        <taxon>Pleosporomycetidae</taxon>
        <taxon>Pleosporales</taxon>
        <taxon>Pleosporineae</taxon>
        <taxon>Phaeosphaeriaceae</taxon>
        <taxon>Ophiobolus</taxon>
    </lineage>
</organism>
<dbReference type="OrthoDB" id="3932329at2759"/>
<reference evidence="2" key="1">
    <citation type="journal article" date="2020" name="Stud. Mycol.">
        <title>101 Dothideomycetes genomes: a test case for predicting lifestyles and emergence of pathogens.</title>
        <authorList>
            <person name="Haridas S."/>
            <person name="Albert R."/>
            <person name="Binder M."/>
            <person name="Bloem J."/>
            <person name="Labutti K."/>
            <person name="Salamov A."/>
            <person name="Andreopoulos B."/>
            <person name="Baker S."/>
            <person name="Barry K."/>
            <person name="Bills G."/>
            <person name="Bluhm B."/>
            <person name="Cannon C."/>
            <person name="Castanera R."/>
            <person name="Culley D."/>
            <person name="Daum C."/>
            <person name="Ezra D."/>
            <person name="Gonzalez J."/>
            <person name="Henrissat B."/>
            <person name="Kuo A."/>
            <person name="Liang C."/>
            <person name="Lipzen A."/>
            <person name="Lutzoni F."/>
            <person name="Magnuson J."/>
            <person name="Mondo S."/>
            <person name="Nolan M."/>
            <person name="Ohm R."/>
            <person name="Pangilinan J."/>
            <person name="Park H.-J."/>
            <person name="Ramirez L."/>
            <person name="Alfaro M."/>
            <person name="Sun H."/>
            <person name="Tritt A."/>
            <person name="Yoshinaga Y."/>
            <person name="Zwiers L.-H."/>
            <person name="Turgeon B."/>
            <person name="Goodwin S."/>
            <person name="Spatafora J."/>
            <person name="Crous P."/>
            <person name="Grigoriev I."/>
        </authorList>
    </citation>
    <scope>NUCLEOTIDE SEQUENCE</scope>
    <source>
        <strain evidence="2">CBS 113818</strain>
    </source>
</reference>
<dbReference type="PROSITE" id="PS50181">
    <property type="entry name" value="FBOX"/>
    <property type="match status" value="1"/>
</dbReference>
<sequence length="400" mass="45854">MGNMLSSKEAEDDNWKSDARYAMESGTYCIICGGPFDLEGDVYNLDPKEPRYQWVYDFRLLGHTHDVERHRATSGNNRPRNTSSVEDVFLSERASFSMSGAGIFEVVDESGTDDIWYNTLWYKPASTSSLFALHEACIETSCRALDRLRGGATPSLAMLYQFLNARFLASHAHAHPKDDTANDIFDLCRVSYSCGPRSVLAMTRLEWWGGEYDRFYANPLDIPDLEAFVFNVLVASSHEQDSGSKMVLTMQEPRGIERLPTELFDIIRTYLPPKSVIKLHRTSKTLATKVPLHNAFWRDGLHDGSLHPHIWDLDIKRIETFRQESNITFSASDWDWRSVAKLLAMKRFPVTGRDARLDDMPLGFWNRCRIWSVIEEALIHGREWPPAQRRRDSGFEVSKT</sequence>
<dbReference type="InterPro" id="IPR036047">
    <property type="entry name" value="F-box-like_dom_sf"/>
</dbReference>
<feature type="domain" description="F-box" evidence="1">
    <location>
        <begin position="253"/>
        <end position="300"/>
    </location>
</feature>
<evidence type="ECO:0000313" key="2">
    <source>
        <dbReference type="EMBL" id="KAF2828954.1"/>
    </source>
</evidence>
<evidence type="ECO:0000259" key="1">
    <source>
        <dbReference type="PROSITE" id="PS50181"/>
    </source>
</evidence>
<protein>
    <recommendedName>
        <fullName evidence="1">F-box domain-containing protein</fullName>
    </recommendedName>
</protein>
<gene>
    <name evidence="2" type="ORF">CC86DRAFT_392220</name>
</gene>
<accession>A0A6A7A821</accession>
<name>A0A6A7A821_9PLEO</name>
<evidence type="ECO:0000313" key="3">
    <source>
        <dbReference type="Proteomes" id="UP000799424"/>
    </source>
</evidence>
<keyword evidence="3" id="KW-1185">Reference proteome</keyword>
<dbReference type="InterPro" id="IPR001810">
    <property type="entry name" value="F-box_dom"/>
</dbReference>
<proteinExistence type="predicted"/>
<dbReference type="Proteomes" id="UP000799424">
    <property type="component" value="Unassembled WGS sequence"/>
</dbReference>
<dbReference type="AlphaFoldDB" id="A0A6A7A821"/>
<dbReference type="EMBL" id="MU006221">
    <property type="protein sequence ID" value="KAF2828954.1"/>
    <property type="molecule type" value="Genomic_DNA"/>
</dbReference>
<dbReference type="SUPFAM" id="SSF81383">
    <property type="entry name" value="F-box domain"/>
    <property type="match status" value="1"/>
</dbReference>